<name>A0ACC2T4X8_9FUNG</name>
<proteinExistence type="predicted"/>
<reference evidence="1" key="1">
    <citation type="submission" date="2022-04" db="EMBL/GenBank/DDBJ databases">
        <title>Genome of the entomopathogenic fungus Entomophthora muscae.</title>
        <authorList>
            <person name="Elya C."/>
            <person name="Lovett B.R."/>
            <person name="Lee E."/>
            <person name="Macias A.M."/>
            <person name="Hajek A.E."/>
            <person name="De Bivort B.L."/>
            <person name="Kasson M.T."/>
            <person name="De Fine Licht H.H."/>
            <person name="Stajich J.E."/>
        </authorList>
    </citation>
    <scope>NUCLEOTIDE SEQUENCE</scope>
    <source>
        <strain evidence="1">Berkeley</strain>
    </source>
</reference>
<sequence>MELKKDGSADLTQEETFGQAGLTTQIPLRKINQALGESRIYEPPQSGSTSDACPLHLAPHLTRSTLT</sequence>
<dbReference type="EMBL" id="QTSX02003613">
    <property type="protein sequence ID" value="KAJ9069698.1"/>
    <property type="molecule type" value="Genomic_DNA"/>
</dbReference>
<comment type="caution">
    <text evidence="1">The sequence shown here is derived from an EMBL/GenBank/DDBJ whole genome shotgun (WGS) entry which is preliminary data.</text>
</comment>
<evidence type="ECO:0000313" key="1">
    <source>
        <dbReference type="EMBL" id="KAJ9069698.1"/>
    </source>
</evidence>
<protein>
    <submittedName>
        <fullName evidence="1">Uncharacterized protein</fullName>
    </submittedName>
</protein>
<evidence type="ECO:0000313" key="2">
    <source>
        <dbReference type="Proteomes" id="UP001165960"/>
    </source>
</evidence>
<organism evidence="1 2">
    <name type="scientific">Entomophthora muscae</name>
    <dbReference type="NCBI Taxonomy" id="34485"/>
    <lineage>
        <taxon>Eukaryota</taxon>
        <taxon>Fungi</taxon>
        <taxon>Fungi incertae sedis</taxon>
        <taxon>Zoopagomycota</taxon>
        <taxon>Entomophthoromycotina</taxon>
        <taxon>Entomophthoromycetes</taxon>
        <taxon>Entomophthorales</taxon>
        <taxon>Entomophthoraceae</taxon>
        <taxon>Entomophthora</taxon>
    </lineage>
</organism>
<dbReference type="Proteomes" id="UP001165960">
    <property type="component" value="Unassembled WGS sequence"/>
</dbReference>
<keyword evidence="2" id="KW-1185">Reference proteome</keyword>
<gene>
    <name evidence="1" type="ORF">DSO57_1015777</name>
</gene>
<accession>A0ACC2T4X8</accession>